<comment type="subcellular location">
    <subcellularLocation>
        <location evidence="2">Nucleus</location>
    </subcellularLocation>
</comment>
<dbReference type="GO" id="GO:0016787">
    <property type="term" value="F:hydrolase activity"/>
    <property type="evidence" value="ECO:0007669"/>
    <property type="project" value="UniProtKB-KW"/>
</dbReference>
<keyword evidence="6" id="KW-0378">Hydrolase</keyword>
<keyword evidence="5" id="KW-0479">Metal-binding</keyword>
<comment type="similarity">
    <text evidence="3">Belongs to the HARBI1 family.</text>
</comment>
<dbReference type="GO" id="GO:0005634">
    <property type="term" value="C:nucleus"/>
    <property type="evidence" value="ECO:0007669"/>
    <property type="project" value="UniProtKB-SubCell"/>
</dbReference>
<name>A0A6J1TGM6_FRAOC</name>
<dbReference type="OrthoDB" id="7533242at2759"/>
<feature type="domain" description="DDE Tnp4" evidence="8">
    <location>
        <begin position="3"/>
        <end position="121"/>
    </location>
</feature>
<dbReference type="GO" id="GO:0004518">
    <property type="term" value="F:nuclease activity"/>
    <property type="evidence" value="ECO:0007669"/>
    <property type="project" value="UniProtKB-KW"/>
</dbReference>
<proteinExistence type="inferred from homology"/>
<protein>
    <submittedName>
        <fullName evidence="10">Uncharacterized protein LOC113214738</fullName>
    </submittedName>
</protein>
<dbReference type="InterPro" id="IPR045249">
    <property type="entry name" value="HARBI1-like"/>
</dbReference>
<evidence type="ECO:0000256" key="2">
    <source>
        <dbReference type="ARBA" id="ARBA00004123"/>
    </source>
</evidence>
<dbReference type="GeneID" id="113214738"/>
<dbReference type="AlphaFoldDB" id="A0A6J1TGM6"/>
<dbReference type="Pfam" id="PF13359">
    <property type="entry name" value="DDE_Tnp_4"/>
    <property type="match status" value="1"/>
</dbReference>
<comment type="cofactor">
    <cofactor evidence="1">
        <name>a divalent metal cation</name>
        <dbReference type="ChEBI" id="CHEBI:60240"/>
    </cofactor>
</comment>
<evidence type="ECO:0000259" key="8">
    <source>
        <dbReference type="Pfam" id="PF13359"/>
    </source>
</evidence>
<evidence type="ECO:0000256" key="3">
    <source>
        <dbReference type="ARBA" id="ARBA00006958"/>
    </source>
</evidence>
<dbReference type="PANTHER" id="PTHR22930:SF267">
    <property type="entry name" value="NUCLEASE HARBI1-RELATED"/>
    <property type="match status" value="1"/>
</dbReference>
<dbReference type="KEGG" id="foc:113214738"/>
<dbReference type="PANTHER" id="PTHR22930">
    <property type="match status" value="1"/>
</dbReference>
<evidence type="ECO:0000313" key="10">
    <source>
        <dbReference type="RefSeq" id="XP_026289986.2"/>
    </source>
</evidence>
<gene>
    <name evidence="10" type="primary">LOC113214738</name>
</gene>
<dbReference type="InterPro" id="IPR027806">
    <property type="entry name" value="HARBI1_dom"/>
</dbReference>
<reference evidence="10" key="1">
    <citation type="submission" date="2025-08" db="UniProtKB">
        <authorList>
            <consortium name="RefSeq"/>
        </authorList>
    </citation>
    <scope>IDENTIFICATION</scope>
    <source>
        <tissue evidence="10">Whole organism</tissue>
    </source>
</reference>
<accession>A0A6J1TGM6</accession>
<evidence type="ECO:0000256" key="6">
    <source>
        <dbReference type="ARBA" id="ARBA00022801"/>
    </source>
</evidence>
<organism evidence="9 10">
    <name type="scientific">Frankliniella occidentalis</name>
    <name type="common">Western flower thrips</name>
    <name type="synonym">Euthrips occidentalis</name>
    <dbReference type="NCBI Taxonomy" id="133901"/>
    <lineage>
        <taxon>Eukaryota</taxon>
        <taxon>Metazoa</taxon>
        <taxon>Ecdysozoa</taxon>
        <taxon>Arthropoda</taxon>
        <taxon>Hexapoda</taxon>
        <taxon>Insecta</taxon>
        <taxon>Pterygota</taxon>
        <taxon>Neoptera</taxon>
        <taxon>Paraneoptera</taxon>
        <taxon>Thysanoptera</taxon>
        <taxon>Terebrantia</taxon>
        <taxon>Thripoidea</taxon>
        <taxon>Thripidae</taxon>
        <taxon>Frankliniella</taxon>
    </lineage>
</organism>
<keyword evidence="7" id="KW-0539">Nucleus</keyword>
<keyword evidence="9" id="KW-1185">Reference proteome</keyword>
<evidence type="ECO:0000256" key="7">
    <source>
        <dbReference type="ARBA" id="ARBA00023242"/>
    </source>
</evidence>
<sequence>MFVMNVLPRHPGSAPDSYVFRHSALRERMKRLHTIRPCHLLGDSGYPEEPWLTTPFHGNATPIERSPQEHYNYCHCSDRNVVERSIGLMKERWRVINNHRILRYFPDRVRHLCVAVCILHNICILANHHTYVQNHERMVNRFFNPRVVNVQNEAGVHRAGELVREAIVEHLQRR</sequence>
<dbReference type="Proteomes" id="UP000504606">
    <property type="component" value="Unplaced"/>
</dbReference>
<evidence type="ECO:0000256" key="1">
    <source>
        <dbReference type="ARBA" id="ARBA00001968"/>
    </source>
</evidence>
<dbReference type="RefSeq" id="XP_026289986.2">
    <property type="nucleotide sequence ID" value="XM_026434201.2"/>
</dbReference>
<dbReference type="GO" id="GO:0046872">
    <property type="term" value="F:metal ion binding"/>
    <property type="evidence" value="ECO:0007669"/>
    <property type="project" value="UniProtKB-KW"/>
</dbReference>
<evidence type="ECO:0000256" key="5">
    <source>
        <dbReference type="ARBA" id="ARBA00022723"/>
    </source>
</evidence>
<keyword evidence="4" id="KW-0540">Nuclease</keyword>
<evidence type="ECO:0000256" key="4">
    <source>
        <dbReference type="ARBA" id="ARBA00022722"/>
    </source>
</evidence>
<evidence type="ECO:0000313" key="9">
    <source>
        <dbReference type="Proteomes" id="UP000504606"/>
    </source>
</evidence>